<dbReference type="AlphaFoldDB" id="A0A8J2R8B6"/>
<gene>
    <name evidence="1" type="ORF">DGAL_LOCUS992</name>
</gene>
<evidence type="ECO:0000313" key="2">
    <source>
        <dbReference type="Proteomes" id="UP000789390"/>
    </source>
</evidence>
<reference evidence="1" key="1">
    <citation type="submission" date="2021-11" db="EMBL/GenBank/DDBJ databases">
        <authorList>
            <person name="Schell T."/>
        </authorList>
    </citation>
    <scope>NUCLEOTIDE SEQUENCE</scope>
    <source>
        <strain evidence="1">M5</strain>
    </source>
</reference>
<keyword evidence="2" id="KW-1185">Reference proteome</keyword>
<sequence length="121" mass="13746">MEAKLHLLDVREDTASFEEVLSTPKRLFPYILQVGKTFHIIADNAPFMEELDSCCAALLHLFCYLYVFNVGYSPEVTPAFLFIQHAILGVVDDLYMKNVPLKMFLKQLGKVVTSSDDISKK</sequence>
<name>A0A8J2R8B6_9CRUS</name>
<comment type="caution">
    <text evidence="1">The sequence shown here is derived from an EMBL/GenBank/DDBJ whole genome shotgun (WGS) entry which is preliminary data.</text>
</comment>
<dbReference type="EMBL" id="CAKKLH010000010">
    <property type="protein sequence ID" value="CAH0098885.1"/>
    <property type="molecule type" value="Genomic_DNA"/>
</dbReference>
<protein>
    <submittedName>
        <fullName evidence="1">Uncharacterized protein</fullName>
    </submittedName>
</protein>
<evidence type="ECO:0000313" key="1">
    <source>
        <dbReference type="EMBL" id="CAH0098885.1"/>
    </source>
</evidence>
<proteinExistence type="predicted"/>
<dbReference type="Proteomes" id="UP000789390">
    <property type="component" value="Unassembled WGS sequence"/>
</dbReference>
<organism evidence="1 2">
    <name type="scientific">Daphnia galeata</name>
    <dbReference type="NCBI Taxonomy" id="27404"/>
    <lineage>
        <taxon>Eukaryota</taxon>
        <taxon>Metazoa</taxon>
        <taxon>Ecdysozoa</taxon>
        <taxon>Arthropoda</taxon>
        <taxon>Crustacea</taxon>
        <taxon>Branchiopoda</taxon>
        <taxon>Diplostraca</taxon>
        <taxon>Cladocera</taxon>
        <taxon>Anomopoda</taxon>
        <taxon>Daphniidae</taxon>
        <taxon>Daphnia</taxon>
    </lineage>
</organism>
<accession>A0A8J2R8B6</accession>